<reference evidence="7" key="2">
    <citation type="submission" date="2018-04" db="EMBL/GenBank/DDBJ databases">
        <title>Leveraging single-cell genomics to expand the Fungal Tree of Life.</title>
        <authorList>
            <consortium name="DOE Joint Genome Institute"/>
            <person name="Ahrendt S.R."/>
            <person name="Quandt C.A."/>
            <person name="Ciobanu D."/>
            <person name="Clum A."/>
            <person name="Salamov A."/>
            <person name="Andreopoulos B."/>
            <person name="Cheng J.-F."/>
            <person name="Woyke T."/>
            <person name="Pelin A."/>
            <person name="Henrissat B."/>
            <person name="Benny G.L."/>
            <person name="Smith M.E."/>
            <person name="James T.Y."/>
            <person name="Grigoriev I.V."/>
        </authorList>
    </citation>
    <scope>NUCLEOTIDE SEQUENCE</scope>
    <source>
        <strain evidence="7">ATCC 52028</strain>
    </source>
</reference>
<dbReference type="CDD" id="cd18793">
    <property type="entry name" value="SF2_C_SNF"/>
    <property type="match status" value="1"/>
</dbReference>
<dbReference type="Gene3D" id="3.40.50.10810">
    <property type="entry name" value="Tandem AAA-ATPase domain"/>
    <property type="match status" value="1"/>
</dbReference>
<dbReference type="Proteomes" id="UP000268535">
    <property type="component" value="Unassembled WGS sequence"/>
</dbReference>
<dbReference type="GO" id="GO:0043596">
    <property type="term" value="C:nuclear replication fork"/>
    <property type="evidence" value="ECO:0007669"/>
    <property type="project" value="TreeGrafter"/>
</dbReference>
<dbReference type="OrthoDB" id="448448at2759"/>
<evidence type="ECO:0000259" key="4">
    <source>
        <dbReference type="PROSITE" id="PS51192"/>
    </source>
</evidence>
<keyword evidence="3" id="KW-0067">ATP-binding</keyword>
<evidence type="ECO:0000313" key="6">
    <source>
        <dbReference type="EMBL" id="RKO97469.1"/>
    </source>
</evidence>
<evidence type="ECO:0000259" key="5">
    <source>
        <dbReference type="PROSITE" id="PS51194"/>
    </source>
</evidence>
<dbReference type="PROSITE" id="PS51192">
    <property type="entry name" value="HELICASE_ATP_BIND_1"/>
    <property type="match status" value="1"/>
</dbReference>
<dbReference type="InterPro" id="IPR038718">
    <property type="entry name" value="SNF2-like_sf"/>
</dbReference>
<keyword evidence="1" id="KW-0547">Nucleotide-binding</keyword>
<feature type="domain" description="Helicase ATP-binding" evidence="4">
    <location>
        <begin position="63"/>
        <end position="221"/>
    </location>
</feature>
<dbReference type="PANTHER" id="PTHR45766">
    <property type="entry name" value="DNA ANNEALING HELICASE AND ENDONUCLEASE ZRANB3 FAMILY MEMBER"/>
    <property type="match status" value="1"/>
</dbReference>
<accession>A0A4P9WVT0</accession>
<dbReference type="InterPro" id="IPR001650">
    <property type="entry name" value="Helicase_C-like"/>
</dbReference>
<evidence type="ECO:0000313" key="9">
    <source>
        <dbReference type="Proteomes" id="UP000274922"/>
    </source>
</evidence>
<dbReference type="InterPro" id="IPR049730">
    <property type="entry name" value="SNF2/RAD54-like_C"/>
</dbReference>
<evidence type="ECO:0000313" key="7">
    <source>
        <dbReference type="EMBL" id="RKP01008.1"/>
    </source>
</evidence>
<dbReference type="InterPro" id="IPR027417">
    <property type="entry name" value="P-loop_NTPase"/>
</dbReference>
<dbReference type="Pfam" id="PF00271">
    <property type="entry name" value="Helicase_C"/>
    <property type="match status" value="1"/>
</dbReference>
<dbReference type="PANTHER" id="PTHR45766:SF6">
    <property type="entry name" value="SWI_SNF-RELATED MATRIX-ASSOCIATED ACTIN-DEPENDENT REGULATOR OF CHROMATIN SUBFAMILY A-LIKE PROTEIN 1"/>
    <property type="match status" value="1"/>
</dbReference>
<dbReference type="SMART" id="SM00487">
    <property type="entry name" value="DEXDc"/>
    <property type="match status" value="1"/>
</dbReference>
<dbReference type="GO" id="GO:0005524">
    <property type="term" value="F:ATP binding"/>
    <property type="evidence" value="ECO:0007669"/>
    <property type="project" value="InterPro"/>
</dbReference>
<reference evidence="8 9" key="1">
    <citation type="journal article" date="2018" name="Nat. Microbiol.">
        <title>Leveraging single-cell genomics to expand the fungal tree of life.</title>
        <authorList>
            <person name="Ahrendt S.R."/>
            <person name="Quandt C.A."/>
            <person name="Ciobanu D."/>
            <person name="Clum A."/>
            <person name="Salamov A."/>
            <person name="Andreopoulos B."/>
            <person name="Cheng J.F."/>
            <person name="Woyke T."/>
            <person name="Pelin A."/>
            <person name="Henrissat B."/>
            <person name="Reynolds N.K."/>
            <person name="Benny G.L."/>
            <person name="Smith M.E."/>
            <person name="James T.Y."/>
            <person name="Grigoriev I.V."/>
        </authorList>
    </citation>
    <scope>NUCLEOTIDE SEQUENCE [LARGE SCALE GENOMIC DNA]</scope>
    <source>
        <strain evidence="8 9">ATCC 52028</strain>
    </source>
</reference>
<evidence type="ECO:0000313" key="8">
    <source>
        <dbReference type="Proteomes" id="UP000268535"/>
    </source>
</evidence>
<dbReference type="GO" id="GO:0006281">
    <property type="term" value="P:DNA repair"/>
    <property type="evidence" value="ECO:0007669"/>
    <property type="project" value="TreeGrafter"/>
</dbReference>
<dbReference type="Proteomes" id="UP000274922">
    <property type="component" value="Unassembled WGS sequence"/>
</dbReference>
<keyword evidence="9" id="KW-1185">Reference proteome</keyword>
<dbReference type="Gene3D" id="3.40.50.300">
    <property type="entry name" value="P-loop containing nucleotide triphosphate hydrolases"/>
    <property type="match status" value="1"/>
</dbReference>
<dbReference type="AlphaFoldDB" id="A0A4P9WVT0"/>
<feature type="domain" description="Helicase C-terminal" evidence="5">
    <location>
        <begin position="320"/>
        <end position="458"/>
    </location>
</feature>
<dbReference type="STRING" id="1555241.A0A4P9WVT0"/>
<sequence length="458" mass="51776">MLKELPDATVTVKGIPDYVWKLVERERAGQSRDKAAQTLAEMEARIPPTLFQKLRPFQRDGIQSAILKGGRVLIGDEMGLGKTVQALGLCSFFRPAWPVLIICPSSLRLTWAAEIQRWLELEPYRVQVLMTAKDVPDPFKEIVIVSYDLCSRAPLSGILTKTKYQIIVADECHYLKSRDAKRTKTIVPMIKASQYAIMLSGTPALSRPMELYTQVTALVKLAFPSMGQYGQRYCDAKMTHFGMDYSGSSHLGELYWFLEKCVMIRRLKKNVLKELPPKTRQCIYLAALGQDGGSGGLNDPRFMELYMMTGVAKIPAVIEYLRDVFHNTDKKFLVFAHHIEVLNALSKFVETDLKVGYIRIDGSTPAAQRQELCDRFQTREDVRVAVLGIVAAGVGLTLHRADLVIFAELFWTPAQLMQAEDRAHRLGRQSHVDIKYILAKGTLDDRQWPLIQSKLEVI</sequence>
<keyword evidence="2 6" id="KW-0378">Hydrolase</keyword>
<protein>
    <submittedName>
        <fullName evidence="6">P-loop containing nucleoside triphosphate hydrolase protein</fullName>
    </submittedName>
</protein>
<dbReference type="SUPFAM" id="SSF52540">
    <property type="entry name" value="P-loop containing nucleoside triphosphate hydrolases"/>
    <property type="match status" value="2"/>
</dbReference>
<evidence type="ECO:0000256" key="2">
    <source>
        <dbReference type="ARBA" id="ARBA00022801"/>
    </source>
</evidence>
<dbReference type="Pfam" id="PF00176">
    <property type="entry name" value="SNF2-rel_dom"/>
    <property type="match status" value="1"/>
</dbReference>
<dbReference type="InterPro" id="IPR000330">
    <property type="entry name" value="SNF2_N"/>
</dbReference>
<dbReference type="PROSITE" id="PS51194">
    <property type="entry name" value="HELICASE_CTER"/>
    <property type="match status" value="1"/>
</dbReference>
<evidence type="ECO:0000256" key="1">
    <source>
        <dbReference type="ARBA" id="ARBA00022741"/>
    </source>
</evidence>
<reference evidence="6" key="3">
    <citation type="submission" date="2018-08" db="EMBL/GenBank/DDBJ databases">
        <title>Leveraging single-cell genomics to expand the Fungal Tree of Life.</title>
        <authorList>
            <consortium name="DOE Joint Genome Institute"/>
            <person name="Ahrendt S.R."/>
            <person name="Quandt C.A."/>
            <person name="Ciobanu D."/>
            <person name="Clum A."/>
            <person name="Salamov A."/>
            <person name="Andreopoulos B."/>
            <person name="Cheng J.-F."/>
            <person name="Woyke T."/>
            <person name="Pelin A."/>
            <person name="Henrissat B."/>
            <person name="Reynolds N."/>
            <person name="Benny G.L."/>
            <person name="Smith M.E."/>
            <person name="James T.Y."/>
            <person name="Grigoriev I.V."/>
        </authorList>
    </citation>
    <scope>NUCLEOTIDE SEQUENCE</scope>
    <source>
        <strain evidence="6">ATCC 52028</strain>
    </source>
</reference>
<dbReference type="GO" id="GO:0031297">
    <property type="term" value="P:replication fork processing"/>
    <property type="evidence" value="ECO:0007669"/>
    <property type="project" value="TreeGrafter"/>
</dbReference>
<dbReference type="GO" id="GO:0016787">
    <property type="term" value="F:hydrolase activity"/>
    <property type="evidence" value="ECO:0007669"/>
    <property type="project" value="UniProtKB-KW"/>
</dbReference>
<dbReference type="CDD" id="cd18010">
    <property type="entry name" value="DEXHc_HARP_SMARCAL1"/>
    <property type="match status" value="1"/>
</dbReference>
<dbReference type="SMART" id="SM00490">
    <property type="entry name" value="HELICc"/>
    <property type="match status" value="1"/>
</dbReference>
<evidence type="ECO:0000256" key="3">
    <source>
        <dbReference type="ARBA" id="ARBA00022840"/>
    </source>
</evidence>
<organism evidence="6 8">
    <name type="scientific">Caulochytrium protostelioides</name>
    <dbReference type="NCBI Taxonomy" id="1555241"/>
    <lineage>
        <taxon>Eukaryota</taxon>
        <taxon>Fungi</taxon>
        <taxon>Fungi incertae sedis</taxon>
        <taxon>Chytridiomycota</taxon>
        <taxon>Chytridiomycota incertae sedis</taxon>
        <taxon>Chytridiomycetes</taxon>
        <taxon>Caulochytriales</taxon>
        <taxon>Caulochytriaceae</taxon>
        <taxon>Caulochytrium</taxon>
    </lineage>
</organism>
<gene>
    <name evidence="6" type="ORF">CAUPRSCDRAFT_6479</name>
    <name evidence="7" type="ORF">CXG81DRAFT_12522</name>
</gene>
<dbReference type="EMBL" id="ML014189">
    <property type="protein sequence ID" value="RKP01008.1"/>
    <property type="molecule type" value="Genomic_DNA"/>
</dbReference>
<dbReference type="InterPro" id="IPR014001">
    <property type="entry name" value="Helicase_ATP-bd"/>
</dbReference>
<dbReference type="EMBL" id="ML009258">
    <property type="protein sequence ID" value="RKO97469.1"/>
    <property type="molecule type" value="Genomic_DNA"/>
</dbReference>
<proteinExistence type="predicted"/>
<name>A0A4P9WVT0_9FUNG</name>
<feature type="non-terminal residue" evidence="6">
    <location>
        <position position="458"/>
    </location>
</feature>